<dbReference type="GO" id="GO:0030246">
    <property type="term" value="F:carbohydrate binding"/>
    <property type="evidence" value="ECO:0007669"/>
    <property type="project" value="UniProtKB-KW"/>
</dbReference>
<dbReference type="Ensembl" id="ENSSORT00005045739.1">
    <property type="protein sequence ID" value="ENSSORP00005044615.1"/>
    <property type="gene ID" value="ENSSORG00005020535.1"/>
</dbReference>
<dbReference type="SMART" id="SM00034">
    <property type="entry name" value="CLECT"/>
    <property type="match status" value="1"/>
</dbReference>
<comment type="subcellular location">
    <subcellularLocation>
        <location evidence="1">Membrane</location>
        <topology evidence="1">Single-pass type I membrane protein</topology>
    </subcellularLocation>
</comment>
<evidence type="ECO:0000256" key="3">
    <source>
        <dbReference type="ARBA" id="ARBA00022553"/>
    </source>
</evidence>
<dbReference type="InterPro" id="IPR018097">
    <property type="entry name" value="EGF_Ca-bd_CS"/>
</dbReference>
<reference evidence="16" key="3">
    <citation type="submission" date="2025-09" db="UniProtKB">
        <authorList>
            <consortium name="Ensembl"/>
        </authorList>
    </citation>
    <scope>IDENTIFICATION</scope>
</reference>
<evidence type="ECO:0000313" key="17">
    <source>
        <dbReference type="Proteomes" id="UP000472271"/>
    </source>
</evidence>
<keyword evidence="8 12" id="KW-0472">Membrane</keyword>
<evidence type="ECO:0000256" key="12">
    <source>
        <dbReference type="SAM" id="Phobius"/>
    </source>
</evidence>
<dbReference type="InterPro" id="IPR016187">
    <property type="entry name" value="CTDL_fold"/>
</dbReference>
<keyword evidence="3" id="KW-0597">Phosphoprotein</keyword>
<evidence type="ECO:0000256" key="9">
    <source>
        <dbReference type="ARBA" id="ARBA00023157"/>
    </source>
</evidence>
<evidence type="ECO:0000256" key="2">
    <source>
        <dbReference type="ARBA" id="ARBA00022536"/>
    </source>
</evidence>
<sequence>MECWICLCWIYCWTAVVSADLTYTIHRTKLSFNEAKDRCSPAVLTTLATQEEVSKVLKSISTSLSPVQHQFTLWVGLRKLKNECVIPTLSLRGFKWTDNSGEEAQVSRWREEPEETCTTVRCAAITGELTGLSVTDWGLIPVSCTNRYQFICKHRDGQVAGPEDPAPETMASKTELKTLETHNPDNSSRMGVDCFSGVRLELFCLDAIWWLLDAPVNTSSACWPCHAGFRKDIYGNCVDVDECVVGSSPCRHTCLNTEGSFRCICTDSDGKPHQEGSAECKDTLSGILLLVLVPVGVLVVLVVGIVVLVKCCLMRRSKKRAIKKAEKMAMKNKNSKESCETANERTVA</sequence>
<evidence type="ECO:0000256" key="1">
    <source>
        <dbReference type="ARBA" id="ARBA00004479"/>
    </source>
</evidence>
<dbReference type="PANTHER" id="PTHR14789">
    <property type="entry name" value="CHONDROLECTIN VARIANT CHODLFDELTAE"/>
    <property type="match status" value="1"/>
</dbReference>
<dbReference type="InterPro" id="IPR000152">
    <property type="entry name" value="EGF-type_Asp/Asn_hydroxyl_site"/>
</dbReference>
<dbReference type="PROSITE" id="PS00010">
    <property type="entry name" value="ASX_HYDROXYL"/>
    <property type="match status" value="1"/>
</dbReference>
<dbReference type="Pfam" id="PF07645">
    <property type="entry name" value="EGF_CA"/>
    <property type="match status" value="1"/>
</dbReference>
<feature type="transmembrane region" description="Helical" evidence="12">
    <location>
        <begin position="287"/>
        <end position="313"/>
    </location>
</feature>
<dbReference type="PROSITE" id="PS01187">
    <property type="entry name" value="EGF_CA"/>
    <property type="match status" value="1"/>
</dbReference>
<keyword evidence="6" id="KW-0430">Lectin</keyword>
<dbReference type="InterPro" id="IPR049883">
    <property type="entry name" value="NOTCH1_EGF-like"/>
</dbReference>
<evidence type="ECO:0000256" key="11">
    <source>
        <dbReference type="SAM" id="MobiDB-lite"/>
    </source>
</evidence>
<keyword evidence="9" id="KW-1015">Disulfide bond</keyword>
<comment type="caution">
    <text evidence="10">Lacks conserved residue(s) required for the propagation of feature annotation.</text>
</comment>
<evidence type="ECO:0000256" key="8">
    <source>
        <dbReference type="ARBA" id="ARBA00023136"/>
    </source>
</evidence>
<dbReference type="InterPro" id="IPR000742">
    <property type="entry name" value="EGF"/>
</dbReference>
<keyword evidence="2 10" id="KW-0245">EGF-like domain</keyword>
<evidence type="ECO:0000256" key="5">
    <source>
        <dbReference type="ARBA" id="ARBA00022729"/>
    </source>
</evidence>
<name>A0A673BS37_9TELE</name>
<feature type="region of interest" description="Disordered" evidence="11">
    <location>
        <begin position="327"/>
        <end position="348"/>
    </location>
</feature>
<proteinExistence type="predicted"/>
<dbReference type="SUPFAM" id="SSF57196">
    <property type="entry name" value="EGF/Laminin"/>
    <property type="match status" value="1"/>
</dbReference>
<evidence type="ECO:0000256" key="6">
    <source>
        <dbReference type="ARBA" id="ARBA00022734"/>
    </source>
</evidence>
<dbReference type="Gene3D" id="3.10.100.10">
    <property type="entry name" value="Mannose-Binding Protein A, subunit A"/>
    <property type="match status" value="1"/>
</dbReference>
<dbReference type="InterPro" id="IPR001304">
    <property type="entry name" value="C-type_lectin-like"/>
</dbReference>
<keyword evidence="7 12" id="KW-1133">Transmembrane helix</keyword>
<dbReference type="InterPro" id="IPR051505">
    <property type="entry name" value="C-type_lectin_domain"/>
</dbReference>
<feature type="signal peptide" evidence="13">
    <location>
        <begin position="1"/>
        <end position="19"/>
    </location>
</feature>
<evidence type="ECO:0000256" key="7">
    <source>
        <dbReference type="ARBA" id="ARBA00022989"/>
    </source>
</evidence>
<evidence type="ECO:0008006" key="18">
    <source>
        <dbReference type="Google" id="ProtNLM"/>
    </source>
</evidence>
<dbReference type="Proteomes" id="UP000472271">
    <property type="component" value="Chromosome 22"/>
</dbReference>
<protein>
    <recommendedName>
        <fullName evidence="18">C-type lectin domain-containing protein</fullName>
    </recommendedName>
</protein>
<dbReference type="GO" id="GO:0016020">
    <property type="term" value="C:membrane"/>
    <property type="evidence" value="ECO:0007669"/>
    <property type="project" value="UniProtKB-SubCell"/>
</dbReference>
<reference evidence="16" key="2">
    <citation type="submission" date="2025-08" db="UniProtKB">
        <authorList>
            <consortium name="Ensembl"/>
        </authorList>
    </citation>
    <scope>IDENTIFICATION</scope>
</reference>
<dbReference type="PROSITE" id="PS50041">
    <property type="entry name" value="C_TYPE_LECTIN_2"/>
    <property type="match status" value="1"/>
</dbReference>
<dbReference type="PROSITE" id="PS50026">
    <property type="entry name" value="EGF_3"/>
    <property type="match status" value="1"/>
</dbReference>
<evidence type="ECO:0000256" key="4">
    <source>
        <dbReference type="ARBA" id="ARBA00022692"/>
    </source>
</evidence>
<keyword evidence="4 12" id="KW-0812">Transmembrane</keyword>
<feature type="domain" description="C-type lectin" evidence="15">
    <location>
        <begin position="18"/>
        <end position="153"/>
    </location>
</feature>
<evidence type="ECO:0000259" key="14">
    <source>
        <dbReference type="PROSITE" id="PS50026"/>
    </source>
</evidence>
<evidence type="ECO:0000256" key="13">
    <source>
        <dbReference type="SAM" id="SignalP"/>
    </source>
</evidence>
<dbReference type="InterPro" id="IPR016186">
    <property type="entry name" value="C-type_lectin-like/link_sf"/>
</dbReference>
<accession>A0A673BS37</accession>
<keyword evidence="5 13" id="KW-0732">Signal</keyword>
<evidence type="ECO:0000256" key="10">
    <source>
        <dbReference type="PROSITE-ProRule" id="PRU00076"/>
    </source>
</evidence>
<organism evidence="16 17">
    <name type="scientific">Sphaeramia orbicularis</name>
    <name type="common">orbiculate cardinalfish</name>
    <dbReference type="NCBI Taxonomy" id="375764"/>
    <lineage>
        <taxon>Eukaryota</taxon>
        <taxon>Metazoa</taxon>
        <taxon>Chordata</taxon>
        <taxon>Craniata</taxon>
        <taxon>Vertebrata</taxon>
        <taxon>Euteleostomi</taxon>
        <taxon>Actinopterygii</taxon>
        <taxon>Neopterygii</taxon>
        <taxon>Teleostei</taxon>
        <taxon>Neoteleostei</taxon>
        <taxon>Acanthomorphata</taxon>
        <taxon>Gobiaria</taxon>
        <taxon>Kurtiformes</taxon>
        <taxon>Apogonoidei</taxon>
        <taxon>Apogonidae</taxon>
        <taxon>Apogoninae</taxon>
        <taxon>Sphaeramia</taxon>
    </lineage>
</organism>
<evidence type="ECO:0000313" key="16">
    <source>
        <dbReference type="Ensembl" id="ENSSORP00005044615.1"/>
    </source>
</evidence>
<dbReference type="InterPro" id="IPR001881">
    <property type="entry name" value="EGF-like_Ca-bd_dom"/>
</dbReference>
<dbReference type="GO" id="GO:0005509">
    <property type="term" value="F:calcium ion binding"/>
    <property type="evidence" value="ECO:0007669"/>
    <property type="project" value="InterPro"/>
</dbReference>
<gene>
    <name evidence="16" type="primary">clec14a</name>
</gene>
<feature type="chain" id="PRO_5025649367" description="C-type lectin domain-containing protein" evidence="13">
    <location>
        <begin position="20"/>
        <end position="348"/>
    </location>
</feature>
<dbReference type="SUPFAM" id="SSF56436">
    <property type="entry name" value="C-type lectin-like"/>
    <property type="match status" value="1"/>
</dbReference>
<dbReference type="AlphaFoldDB" id="A0A673BS37"/>
<dbReference type="PANTHER" id="PTHR14789:SF8">
    <property type="entry name" value="C-TYPE LECTIN DOMAIN FAMILY 14 MEMBER A PRECURSOR-RELATED"/>
    <property type="match status" value="1"/>
</dbReference>
<evidence type="ECO:0000259" key="15">
    <source>
        <dbReference type="PROSITE" id="PS50041"/>
    </source>
</evidence>
<dbReference type="CDD" id="cd00054">
    <property type="entry name" value="EGF_CA"/>
    <property type="match status" value="1"/>
</dbReference>
<feature type="domain" description="EGF-like" evidence="14">
    <location>
        <begin position="239"/>
        <end position="275"/>
    </location>
</feature>
<dbReference type="InParanoid" id="A0A673BS37"/>
<dbReference type="SMART" id="SM00179">
    <property type="entry name" value="EGF_CA"/>
    <property type="match status" value="1"/>
</dbReference>
<reference evidence="16" key="1">
    <citation type="submission" date="2019-06" db="EMBL/GenBank/DDBJ databases">
        <authorList>
            <consortium name="Wellcome Sanger Institute Data Sharing"/>
        </authorList>
    </citation>
    <scope>NUCLEOTIDE SEQUENCE [LARGE SCALE GENOMIC DNA]</scope>
</reference>
<dbReference type="Gene3D" id="2.10.25.10">
    <property type="entry name" value="Laminin"/>
    <property type="match status" value="1"/>
</dbReference>
<keyword evidence="17" id="KW-1185">Reference proteome</keyword>